<dbReference type="PANTHER" id="PTHR30612">
    <property type="entry name" value="SECA INNER MEMBRANE COMPONENT OF SEC PROTEIN SECRETION SYSTEM"/>
    <property type="match status" value="1"/>
</dbReference>
<evidence type="ECO:0000256" key="5">
    <source>
        <dbReference type="ARBA" id="ARBA00022490"/>
    </source>
</evidence>
<feature type="domain" description="SecA family profile" evidence="15">
    <location>
        <begin position="1"/>
        <end position="559"/>
    </location>
</feature>
<dbReference type="InterPro" id="IPR011115">
    <property type="entry name" value="SecA_DEAD"/>
</dbReference>
<dbReference type="Gene3D" id="3.90.1440.10">
    <property type="entry name" value="SecA, preprotein cross-linking domain"/>
    <property type="match status" value="1"/>
</dbReference>
<evidence type="ECO:0000256" key="9">
    <source>
        <dbReference type="ARBA" id="ARBA00022967"/>
    </source>
</evidence>
<feature type="binding site" evidence="12">
    <location>
        <begin position="97"/>
        <end position="101"/>
    </location>
    <ligand>
        <name>ATP</name>
        <dbReference type="ChEBI" id="CHEBI:30616"/>
    </ligand>
</feature>
<evidence type="ECO:0000256" key="2">
    <source>
        <dbReference type="ARBA" id="ARBA00007650"/>
    </source>
</evidence>
<dbReference type="InterPro" id="IPR011130">
    <property type="entry name" value="SecA_preprotein_X-link_dom"/>
</dbReference>
<feature type="domain" description="Helicase ATP-binding" evidence="13">
    <location>
        <begin position="81"/>
        <end position="241"/>
    </location>
</feature>
<dbReference type="InterPro" id="IPR020937">
    <property type="entry name" value="SecA_CS"/>
</dbReference>
<evidence type="ECO:0000256" key="7">
    <source>
        <dbReference type="ARBA" id="ARBA00022840"/>
    </source>
</evidence>
<dbReference type="Pfam" id="PF07517">
    <property type="entry name" value="SecA_DEAD"/>
    <property type="match status" value="1"/>
</dbReference>
<dbReference type="Pfam" id="PF07516">
    <property type="entry name" value="SecA_SW"/>
    <property type="match status" value="1"/>
</dbReference>
<dbReference type="PROSITE" id="PS01312">
    <property type="entry name" value="SECA"/>
    <property type="match status" value="1"/>
</dbReference>
<comment type="catalytic activity">
    <reaction evidence="12">
        <text>ATP + H2O + cellular proteinSide 1 = ADP + phosphate + cellular proteinSide 2.</text>
        <dbReference type="EC" id="7.4.2.8"/>
    </reaction>
</comment>
<evidence type="ECO:0000256" key="10">
    <source>
        <dbReference type="ARBA" id="ARBA00023010"/>
    </source>
</evidence>
<dbReference type="SUPFAM" id="SSF52540">
    <property type="entry name" value="P-loop containing nucleoside triphosphate hydrolases"/>
    <property type="match status" value="2"/>
</dbReference>
<keyword evidence="17" id="KW-1185">Reference proteome</keyword>
<comment type="caution">
    <text evidence="16">The sequence shown here is derived from an EMBL/GenBank/DDBJ whole genome shotgun (WGS) entry which is preliminary data.</text>
</comment>
<dbReference type="PROSITE" id="PS51192">
    <property type="entry name" value="HELICASE_ATP_BIND_1"/>
    <property type="match status" value="1"/>
</dbReference>
<dbReference type="InterPro" id="IPR036670">
    <property type="entry name" value="SecA_X-link_sf"/>
</dbReference>
<dbReference type="SMART" id="SM00958">
    <property type="entry name" value="SecA_PP_bind"/>
    <property type="match status" value="1"/>
</dbReference>
<dbReference type="InterPro" id="IPR001650">
    <property type="entry name" value="Helicase_C-like"/>
</dbReference>
<dbReference type="EMBL" id="BAAAPZ010000012">
    <property type="protein sequence ID" value="GAA2102317.1"/>
    <property type="molecule type" value="Genomic_DNA"/>
</dbReference>
<feature type="domain" description="Helicase C-terminal" evidence="14">
    <location>
        <begin position="414"/>
        <end position="559"/>
    </location>
</feature>
<dbReference type="PROSITE" id="PS51194">
    <property type="entry name" value="HELICASE_CTER"/>
    <property type="match status" value="1"/>
</dbReference>
<dbReference type="SMART" id="SM00957">
    <property type="entry name" value="SecA_DEAD"/>
    <property type="match status" value="1"/>
</dbReference>
<dbReference type="SUPFAM" id="SSF81886">
    <property type="entry name" value="Helical scaffold and wing domains of SecA"/>
    <property type="match status" value="1"/>
</dbReference>
<dbReference type="PANTHER" id="PTHR30612:SF0">
    <property type="entry name" value="CHLOROPLAST PROTEIN-TRANSPORTING ATPASE"/>
    <property type="match status" value="1"/>
</dbReference>
<keyword evidence="3 12" id="KW-0813">Transport</keyword>
<dbReference type="InterPro" id="IPR044722">
    <property type="entry name" value="SecA_SF2_C"/>
</dbReference>
<dbReference type="InterPro" id="IPR014001">
    <property type="entry name" value="Helicase_ATP-bd"/>
</dbReference>
<evidence type="ECO:0000259" key="15">
    <source>
        <dbReference type="PROSITE" id="PS51196"/>
    </source>
</evidence>
<keyword evidence="10 12" id="KW-0811">Translocation</keyword>
<keyword evidence="9 12" id="KW-1278">Translocase</keyword>
<accession>A0ABN2X0M3</accession>
<keyword evidence="8 12" id="KW-0653">Protein transport</keyword>
<name>A0ABN2X0M3_9MICO</name>
<evidence type="ECO:0000256" key="1">
    <source>
        <dbReference type="ARBA" id="ARBA00004170"/>
    </source>
</evidence>
<proteinExistence type="inferred from homology"/>
<protein>
    <recommendedName>
        <fullName evidence="12">Protein translocase subunit SecA</fullName>
        <ecNumber evidence="12">7.4.2.8</ecNumber>
    </recommendedName>
</protein>
<evidence type="ECO:0000313" key="16">
    <source>
        <dbReference type="EMBL" id="GAA2102317.1"/>
    </source>
</evidence>
<dbReference type="Proteomes" id="UP001500984">
    <property type="component" value="Unassembled WGS sequence"/>
</dbReference>
<keyword evidence="7 12" id="KW-0067">ATP-binding</keyword>
<evidence type="ECO:0000259" key="14">
    <source>
        <dbReference type="PROSITE" id="PS51194"/>
    </source>
</evidence>
<dbReference type="PROSITE" id="PS51196">
    <property type="entry name" value="SECA_MOTOR_DEAD"/>
    <property type="match status" value="1"/>
</dbReference>
<dbReference type="Gene3D" id="3.40.50.300">
    <property type="entry name" value="P-loop containing nucleotide triphosphate hydrolases"/>
    <property type="match status" value="2"/>
</dbReference>
<dbReference type="InterPro" id="IPR014018">
    <property type="entry name" value="SecA_motor_DEAD"/>
</dbReference>
<dbReference type="HAMAP" id="MF_01382">
    <property type="entry name" value="SecA"/>
    <property type="match status" value="1"/>
</dbReference>
<dbReference type="EC" id="7.4.2.8" evidence="12"/>
<evidence type="ECO:0000256" key="8">
    <source>
        <dbReference type="ARBA" id="ARBA00022927"/>
    </source>
</evidence>
<dbReference type="InterPro" id="IPR036266">
    <property type="entry name" value="SecA_Wing/Scaffold_sf"/>
</dbReference>
<dbReference type="InterPro" id="IPR000185">
    <property type="entry name" value="SecA"/>
</dbReference>
<dbReference type="Gene3D" id="1.10.3060.10">
    <property type="entry name" value="Helical scaffold and wing domains of SecA"/>
    <property type="match status" value="1"/>
</dbReference>
<organism evidence="16 17">
    <name type="scientific">Brevibacterium salitolerans</name>
    <dbReference type="NCBI Taxonomy" id="1403566"/>
    <lineage>
        <taxon>Bacteria</taxon>
        <taxon>Bacillati</taxon>
        <taxon>Actinomycetota</taxon>
        <taxon>Actinomycetes</taxon>
        <taxon>Micrococcales</taxon>
        <taxon>Brevibacteriaceae</taxon>
        <taxon>Brevibacterium</taxon>
    </lineage>
</organism>
<keyword evidence="4 12" id="KW-1003">Cell membrane</keyword>
<comment type="subunit">
    <text evidence="12">Monomer and homodimer. Part of the essential Sec protein translocation apparatus which comprises SecA, SecYEG and auxiliary proteins SecDF. Other proteins may also be involved.</text>
</comment>
<dbReference type="InterPro" id="IPR026389">
    <property type="entry name" value="SecA_Actinobact-type"/>
</dbReference>
<gene>
    <name evidence="16" type="primary">secA2_1</name>
    <name evidence="12" type="synonym">secA</name>
    <name evidence="16" type="ORF">GCM10009823_25730</name>
</gene>
<dbReference type="Pfam" id="PF21090">
    <property type="entry name" value="P-loop_SecA"/>
    <property type="match status" value="2"/>
</dbReference>
<comment type="function">
    <text evidence="12">Part of the Sec protein translocase complex. Interacts with the SecYEG preprotein conducting channel. Has a central role in coupling the hydrolysis of ATP to the transfer of proteins into and across the cell membrane, serving as an ATP-driven molecular motor driving the stepwise translocation of polypeptide chains across the membrane.</text>
</comment>
<keyword evidence="11 12" id="KW-0472">Membrane</keyword>
<evidence type="ECO:0000313" key="17">
    <source>
        <dbReference type="Proteomes" id="UP001500984"/>
    </source>
</evidence>
<dbReference type="InterPro" id="IPR011116">
    <property type="entry name" value="SecA_Wing/Scaffold"/>
</dbReference>
<evidence type="ECO:0000256" key="12">
    <source>
        <dbReference type="HAMAP-Rule" id="MF_01382"/>
    </source>
</evidence>
<evidence type="ECO:0000256" key="6">
    <source>
        <dbReference type="ARBA" id="ARBA00022741"/>
    </source>
</evidence>
<dbReference type="PRINTS" id="PR00906">
    <property type="entry name" value="SECA"/>
</dbReference>
<evidence type="ECO:0000256" key="11">
    <source>
        <dbReference type="ARBA" id="ARBA00023136"/>
    </source>
</evidence>
<sequence length="760" mass="81842">MRRLRQEPGTADLARYEPLVEEILAQRAAMRSRGDADLAQSASRALAAGLSNDGALVRFLACAGEMSRRRLDMEPFACQLLAAVSMLRGHVVDMATGEGKTLVGFLVAAGLAGASRRVHVLSANDYLAGRDAAAGGPLFSALGLSCSAVVDGMEATARAEAHRSDIVYATVHQIGFDLLRDRQRAPGVSPLVPEQDAVVVDEIDAVLLDDAMVPLVLAGDAEPAPEGARVTELVGGFAEGEEYEVDGDRRSASFTAAGIARLEDSLCIDNLYAPEHVDLLAAAHVALHAHALVTRDVDYVVAEGRVRLVDDARGRVAARRRWPDGLQEAVERKEGLEVTGQAEILDQMLVETVARGYRTITGMSGTAAEAAERLEEDLGLTTGAVPTGRPCTRRDEPDRLHLTAAQRDAAAAGAVRDAHAAGQPVLIGTGSVAESERFARRLASAGVHAQVLNAKNDAEEAKVIAGAGRAGAVTVSTQMAGRGVDIRLGPGAAEAGGLLVLGLGRYDSARLDRQLRGRAGRQGDPGRSVFFTSLEDDVVTEQLRIRRPPRSPDPDGAVRSPRFTALYAHAQRVAEGRLLQLHRTTRRYHLSTDRHRRALLEVRERLLAESEALDECLHRVWPDAPELREAWNAPGVRRLALEVVLFHMDRAWMEHLGRMAAEREGIHLRVLGRQNPLDEFTALAARDFQGIRAEVEEAVRRILEEAPEDAAGLADLGLRRPSSTWTYMVTDNPFGSEADRVVEFLGRAVRGGGPPAVTYV</sequence>
<dbReference type="Pfam" id="PF01043">
    <property type="entry name" value="SecA_PP_bind"/>
    <property type="match status" value="1"/>
</dbReference>
<dbReference type="NCBIfam" id="TIGR04221">
    <property type="entry name" value="SecA2_Mycobac"/>
    <property type="match status" value="1"/>
</dbReference>
<reference evidence="16 17" key="1">
    <citation type="journal article" date="2019" name="Int. J. Syst. Evol. Microbiol.">
        <title>The Global Catalogue of Microorganisms (GCM) 10K type strain sequencing project: providing services to taxonomists for standard genome sequencing and annotation.</title>
        <authorList>
            <consortium name="The Broad Institute Genomics Platform"/>
            <consortium name="The Broad Institute Genome Sequencing Center for Infectious Disease"/>
            <person name="Wu L."/>
            <person name="Ma J."/>
        </authorList>
    </citation>
    <scope>NUCLEOTIDE SEQUENCE [LARGE SCALE GENOMIC DNA]</scope>
    <source>
        <strain evidence="16 17">JCM 15900</strain>
    </source>
</reference>
<comment type="similarity">
    <text evidence="2 12">Belongs to the SecA family.</text>
</comment>
<feature type="binding site" evidence="12">
    <location>
        <position position="485"/>
    </location>
    <ligand>
        <name>ATP</name>
        <dbReference type="ChEBI" id="CHEBI:30616"/>
    </ligand>
</feature>
<dbReference type="SUPFAM" id="SSF81767">
    <property type="entry name" value="Pre-protein crosslinking domain of SecA"/>
    <property type="match status" value="1"/>
</dbReference>
<comment type="subcellular location">
    <subcellularLocation>
        <location evidence="12">Cell membrane</location>
        <topology evidence="12">Peripheral membrane protein</topology>
        <orientation evidence="12">Cytoplasmic side</orientation>
    </subcellularLocation>
    <subcellularLocation>
        <location evidence="12">Cytoplasm</location>
    </subcellularLocation>
    <subcellularLocation>
        <location evidence="1">Membrane</location>
        <topology evidence="1">Peripheral membrane protein</topology>
    </subcellularLocation>
    <text evidence="12">Distribution is 50-50.</text>
</comment>
<dbReference type="InterPro" id="IPR027417">
    <property type="entry name" value="P-loop_NTPase"/>
</dbReference>
<evidence type="ECO:0000256" key="4">
    <source>
        <dbReference type="ARBA" id="ARBA00022475"/>
    </source>
</evidence>
<feature type="binding site" evidence="12">
    <location>
        <position position="79"/>
    </location>
    <ligand>
        <name>ATP</name>
        <dbReference type="ChEBI" id="CHEBI:30616"/>
    </ligand>
</feature>
<evidence type="ECO:0000259" key="13">
    <source>
        <dbReference type="PROSITE" id="PS51192"/>
    </source>
</evidence>
<keyword evidence="6 12" id="KW-0547">Nucleotide-binding</keyword>
<evidence type="ECO:0000256" key="3">
    <source>
        <dbReference type="ARBA" id="ARBA00022448"/>
    </source>
</evidence>
<keyword evidence="5 12" id="KW-0963">Cytoplasm</keyword>